<evidence type="ECO:0000256" key="1">
    <source>
        <dbReference type="SAM" id="Phobius"/>
    </source>
</evidence>
<accession>A0A0F9T8V4</accession>
<comment type="caution">
    <text evidence="2">The sequence shown here is derived from an EMBL/GenBank/DDBJ whole genome shotgun (WGS) entry which is preliminary data.</text>
</comment>
<keyword evidence="1" id="KW-0472">Membrane</keyword>
<keyword evidence="1" id="KW-1133">Transmembrane helix</keyword>
<dbReference type="AlphaFoldDB" id="A0A0F9T8V4"/>
<feature type="transmembrane region" description="Helical" evidence="1">
    <location>
        <begin position="164"/>
        <end position="182"/>
    </location>
</feature>
<name>A0A0F9T8V4_9ZZZZ</name>
<organism evidence="2">
    <name type="scientific">marine sediment metagenome</name>
    <dbReference type="NCBI Taxonomy" id="412755"/>
    <lineage>
        <taxon>unclassified sequences</taxon>
        <taxon>metagenomes</taxon>
        <taxon>ecological metagenomes</taxon>
    </lineage>
</organism>
<keyword evidence="1" id="KW-0812">Transmembrane</keyword>
<sequence length="186" mass="19449">MYQSVYLNDGTGSGGYAAKVNADNELLVSTAAEALRANAAGNAYCALADVTSATTDDDFFYILNNDARDLVIFKIQGWCDDASQEISILIGATDGGTGAGDTITPANLNAGSSNLADVICVSDATDLAITGGTAIDLLKFHATVLLLGSWDYPSGIIIPNGRRLHMAAALAGLINLNVFFYFRRVS</sequence>
<evidence type="ECO:0000313" key="2">
    <source>
        <dbReference type="EMBL" id="KKN71417.1"/>
    </source>
</evidence>
<protein>
    <submittedName>
        <fullName evidence="2">Uncharacterized protein</fullName>
    </submittedName>
</protein>
<dbReference type="EMBL" id="LAZR01000384">
    <property type="protein sequence ID" value="KKN71417.1"/>
    <property type="molecule type" value="Genomic_DNA"/>
</dbReference>
<gene>
    <name evidence="2" type="ORF">LCGC14_0421390</name>
</gene>
<proteinExistence type="predicted"/>
<reference evidence="2" key="1">
    <citation type="journal article" date="2015" name="Nature">
        <title>Complex archaea that bridge the gap between prokaryotes and eukaryotes.</title>
        <authorList>
            <person name="Spang A."/>
            <person name="Saw J.H."/>
            <person name="Jorgensen S.L."/>
            <person name="Zaremba-Niedzwiedzka K."/>
            <person name="Martijn J."/>
            <person name="Lind A.E."/>
            <person name="van Eijk R."/>
            <person name="Schleper C."/>
            <person name="Guy L."/>
            <person name="Ettema T.J."/>
        </authorList>
    </citation>
    <scope>NUCLEOTIDE SEQUENCE</scope>
</reference>